<evidence type="ECO:0000256" key="11">
    <source>
        <dbReference type="ARBA" id="ARBA00024015"/>
    </source>
</evidence>
<dbReference type="GO" id="GO:0031969">
    <property type="term" value="C:chloroplast membrane"/>
    <property type="evidence" value="ECO:0007669"/>
    <property type="project" value="UniProtKB-SubCell"/>
</dbReference>
<evidence type="ECO:0000256" key="14">
    <source>
        <dbReference type="SAM" id="Phobius"/>
    </source>
</evidence>
<dbReference type="InterPro" id="IPR039606">
    <property type="entry name" value="Phytol/farnesol_kinase"/>
</dbReference>
<sequence>MTLLSSHLHLFSAVQRRAPPTATTLYHRNKPTTNHTVRFLCSPVVPAVRLDQRLARFVVPATAEDLLYNAGSAVGVLGSGYALVRAFDELTRKNILQQGLSRKLVHILSGLLFLVSWPIFSNSPKARYFAAFVPLVNCLRLLVNGLSLTSDQGLIKSVTREGDPRELLRGPLYYVLILILCALVFWRESPVGVVSLAMMCAGDGIADIVGRRYGSMKIPYNQTKSLAGSMSMFVLGFLVSIGMLYYYSVLGHVQLNWPSTVPRVAFISFVATLVESLPITKVVDDNISVPLATMAVAFFTFHY</sequence>
<protein>
    <recommendedName>
        <fullName evidence="12">phytol kinase</fullName>
        <ecNumber evidence="12">2.7.1.182</ecNumber>
    </recommendedName>
</protein>
<evidence type="ECO:0000313" key="15">
    <source>
        <dbReference type="EMBL" id="KAK7391488.1"/>
    </source>
</evidence>
<evidence type="ECO:0000256" key="12">
    <source>
        <dbReference type="ARBA" id="ARBA00039024"/>
    </source>
</evidence>
<keyword evidence="4" id="KW-0934">Plastid</keyword>
<comment type="similarity">
    <text evidence="2">Belongs to the polyprenol kinase family.</text>
</comment>
<comment type="pathway">
    <text evidence="11">Cofactor biosynthesis; tocopherol biosynthesis.</text>
</comment>
<evidence type="ECO:0000256" key="1">
    <source>
        <dbReference type="ARBA" id="ARBA00004508"/>
    </source>
</evidence>
<feature type="transmembrane region" description="Helical" evidence="14">
    <location>
        <begin position="104"/>
        <end position="120"/>
    </location>
</feature>
<comment type="catalytic activity">
    <reaction evidence="13">
        <text>phytol + CTP = phytyl phosphate + CDP + H(+)</text>
        <dbReference type="Rhea" id="RHEA:38055"/>
        <dbReference type="ChEBI" id="CHEBI:15378"/>
        <dbReference type="ChEBI" id="CHEBI:17327"/>
        <dbReference type="ChEBI" id="CHEBI:37563"/>
        <dbReference type="ChEBI" id="CHEBI:58069"/>
        <dbReference type="ChEBI" id="CHEBI:75483"/>
        <dbReference type="EC" id="2.7.1.182"/>
    </reaction>
</comment>
<evidence type="ECO:0000256" key="6">
    <source>
        <dbReference type="ARBA" id="ARBA00022692"/>
    </source>
</evidence>
<feature type="transmembrane region" description="Helical" evidence="14">
    <location>
        <begin position="167"/>
        <end position="186"/>
    </location>
</feature>
<feature type="transmembrane region" description="Helical" evidence="14">
    <location>
        <begin position="192"/>
        <end position="214"/>
    </location>
</feature>
<evidence type="ECO:0000256" key="8">
    <source>
        <dbReference type="ARBA" id="ARBA00022946"/>
    </source>
</evidence>
<name>A0AAN9SCD4_PSOTE</name>
<evidence type="ECO:0000256" key="4">
    <source>
        <dbReference type="ARBA" id="ARBA00022640"/>
    </source>
</evidence>
<feature type="transmembrane region" description="Helical" evidence="14">
    <location>
        <begin position="126"/>
        <end position="146"/>
    </location>
</feature>
<keyword evidence="7" id="KW-0418">Kinase</keyword>
<reference evidence="15 16" key="1">
    <citation type="submission" date="2024-01" db="EMBL/GenBank/DDBJ databases">
        <title>The genomes of 5 underutilized Papilionoideae crops provide insights into root nodulation and disease resistanc.</title>
        <authorList>
            <person name="Jiang F."/>
        </authorList>
    </citation>
    <scope>NUCLEOTIDE SEQUENCE [LARGE SCALE GENOMIC DNA]</scope>
    <source>
        <strain evidence="15">DUOXIRENSHENG_FW03</strain>
        <tissue evidence="15">Leaves</tissue>
    </source>
</reference>
<proteinExistence type="inferred from homology"/>
<evidence type="ECO:0000256" key="2">
    <source>
        <dbReference type="ARBA" id="ARBA00010794"/>
    </source>
</evidence>
<keyword evidence="3" id="KW-0150">Chloroplast</keyword>
<dbReference type="GO" id="GO:0010189">
    <property type="term" value="P:vitamin E biosynthetic process"/>
    <property type="evidence" value="ECO:0007669"/>
    <property type="project" value="TreeGrafter"/>
</dbReference>
<evidence type="ECO:0000256" key="3">
    <source>
        <dbReference type="ARBA" id="ARBA00022528"/>
    </source>
</evidence>
<comment type="subcellular location">
    <subcellularLocation>
        <location evidence="1">Plastid</location>
        <location evidence="1">Chloroplast membrane</location>
        <topology evidence="1">Multi-pass membrane protein</topology>
    </subcellularLocation>
</comment>
<dbReference type="GO" id="GO:0010276">
    <property type="term" value="F:phytol kinase activity"/>
    <property type="evidence" value="ECO:0007669"/>
    <property type="project" value="UniProtKB-EC"/>
</dbReference>
<keyword evidence="9 14" id="KW-1133">Transmembrane helix</keyword>
<evidence type="ECO:0000256" key="13">
    <source>
        <dbReference type="ARBA" id="ARBA00048889"/>
    </source>
</evidence>
<keyword evidence="6 14" id="KW-0812">Transmembrane</keyword>
<dbReference type="AlphaFoldDB" id="A0AAN9SCD4"/>
<dbReference type="PANTHER" id="PTHR32523:SF8">
    <property type="entry name" value="DOLICHOL KINASE"/>
    <property type="match status" value="1"/>
</dbReference>
<dbReference type="PANTHER" id="PTHR32523">
    <property type="entry name" value="PHYTOL KINASE 1, CHLOROPLASTIC"/>
    <property type="match status" value="1"/>
</dbReference>
<accession>A0AAN9SCD4</accession>
<keyword evidence="8" id="KW-0809">Transit peptide</keyword>
<gene>
    <name evidence="15" type="ORF">VNO78_19904</name>
</gene>
<feature type="transmembrane region" description="Helical" evidence="14">
    <location>
        <begin position="66"/>
        <end position="84"/>
    </location>
</feature>
<keyword evidence="16" id="KW-1185">Reference proteome</keyword>
<keyword evidence="10 14" id="KW-0472">Membrane</keyword>
<keyword evidence="5" id="KW-0808">Transferase</keyword>
<comment type="caution">
    <text evidence="15">The sequence shown here is derived from an EMBL/GenBank/DDBJ whole genome shotgun (WGS) entry which is preliminary data.</text>
</comment>
<dbReference type="EC" id="2.7.1.182" evidence="12"/>
<organism evidence="15 16">
    <name type="scientific">Psophocarpus tetragonolobus</name>
    <name type="common">Winged bean</name>
    <name type="synonym">Dolichos tetragonolobus</name>
    <dbReference type="NCBI Taxonomy" id="3891"/>
    <lineage>
        <taxon>Eukaryota</taxon>
        <taxon>Viridiplantae</taxon>
        <taxon>Streptophyta</taxon>
        <taxon>Embryophyta</taxon>
        <taxon>Tracheophyta</taxon>
        <taxon>Spermatophyta</taxon>
        <taxon>Magnoliopsida</taxon>
        <taxon>eudicotyledons</taxon>
        <taxon>Gunneridae</taxon>
        <taxon>Pentapetalae</taxon>
        <taxon>rosids</taxon>
        <taxon>fabids</taxon>
        <taxon>Fabales</taxon>
        <taxon>Fabaceae</taxon>
        <taxon>Papilionoideae</taxon>
        <taxon>50 kb inversion clade</taxon>
        <taxon>NPAAA clade</taxon>
        <taxon>indigoferoid/millettioid clade</taxon>
        <taxon>Phaseoleae</taxon>
        <taxon>Psophocarpus</taxon>
    </lineage>
</organism>
<evidence type="ECO:0000256" key="10">
    <source>
        <dbReference type="ARBA" id="ARBA00023136"/>
    </source>
</evidence>
<evidence type="ECO:0000256" key="9">
    <source>
        <dbReference type="ARBA" id="ARBA00022989"/>
    </source>
</evidence>
<evidence type="ECO:0000256" key="7">
    <source>
        <dbReference type="ARBA" id="ARBA00022777"/>
    </source>
</evidence>
<dbReference type="Proteomes" id="UP001386955">
    <property type="component" value="Unassembled WGS sequence"/>
</dbReference>
<evidence type="ECO:0000313" key="16">
    <source>
        <dbReference type="Proteomes" id="UP001386955"/>
    </source>
</evidence>
<evidence type="ECO:0000256" key="5">
    <source>
        <dbReference type="ARBA" id="ARBA00022679"/>
    </source>
</evidence>
<dbReference type="EMBL" id="JAYMYS010000005">
    <property type="protein sequence ID" value="KAK7391488.1"/>
    <property type="molecule type" value="Genomic_DNA"/>
</dbReference>
<feature type="transmembrane region" description="Helical" evidence="14">
    <location>
        <begin position="226"/>
        <end position="247"/>
    </location>
</feature>